<accession>A0A938XXY4</accession>
<proteinExistence type="predicted"/>
<gene>
    <name evidence="3" type="ORF">JOD01_003914</name>
</gene>
<name>A0A938XXY4_9BACL</name>
<feature type="domain" description="Phage tail tape measure protein" evidence="2">
    <location>
        <begin position="119"/>
        <end position="314"/>
    </location>
</feature>
<comment type="caution">
    <text evidence="3">The sequence shown here is derived from an EMBL/GenBank/DDBJ whole genome shotgun (WGS) entry which is preliminary data.</text>
</comment>
<dbReference type="Proteomes" id="UP000717624">
    <property type="component" value="Unassembled WGS sequence"/>
</dbReference>
<evidence type="ECO:0000256" key="1">
    <source>
        <dbReference type="ARBA" id="ARBA00022612"/>
    </source>
</evidence>
<dbReference type="PANTHER" id="PTHR37813">
    <property type="entry name" value="FELS-2 PROPHAGE PROTEIN"/>
    <property type="match status" value="1"/>
</dbReference>
<dbReference type="PANTHER" id="PTHR37813:SF1">
    <property type="entry name" value="FELS-2 PROPHAGE PROTEIN"/>
    <property type="match status" value="1"/>
</dbReference>
<keyword evidence="1" id="KW-1188">Viral release from host cell</keyword>
<dbReference type="InterPro" id="IPR010090">
    <property type="entry name" value="Phage_tape_meas"/>
</dbReference>
<dbReference type="AlphaFoldDB" id="A0A938XXY4"/>
<evidence type="ECO:0000259" key="2">
    <source>
        <dbReference type="Pfam" id="PF10145"/>
    </source>
</evidence>
<dbReference type="EMBL" id="JAFBEB010000022">
    <property type="protein sequence ID" value="MBM7592252.1"/>
    <property type="molecule type" value="Genomic_DNA"/>
</dbReference>
<dbReference type="RefSeq" id="WP_204520061.1">
    <property type="nucleotide sequence ID" value="NZ_JAFBEB010000022.1"/>
</dbReference>
<keyword evidence="4" id="KW-1185">Reference proteome</keyword>
<protein>
    <submittedName>
        <fullName evidence="3">Phage-related minor tail protein</fullName>
    </submittedName>
</protein>
<reference evidence="3" key="1">
    <citation type="submission" date="2021-01" db="EMBL/GenBank/DDBJ databases">
        <title>Genomic Encyclopedia of Type Strains, Phase IV (KMG-IV): sequencing the most valuable type-strain genomes for metagenomic binning, comparative biology and taxonomic classification.</title>
        <authorList>
            <person name="Goeker M."/>
        </authorList>
    </citation>
    <scope>NUCLEOTIDE SEQUENCE</scope>
    <source>
        <strain evidence="3">DSM 25523</strain>
    </source>
</reference>
<sequence>MAKVYQTTFAFGGELNPTFSSAVDKARDGIKGLEKEAGKAEGVFGQLTKSVGGFGKIVSRVAQYTGAFALVTGVTDAIGNMTSSIVGFQDSMAQLQASTGATVQDMQELSESAKNLYTQNLGEDWNDVANSLSLVKQVTDQTGADLENTTKNAIVFRDVFGEEIQESIKATDTMMKNFGITSDQAYNLLAQGAQKGLNKSDELLDTANEYSPYFSALGFSANQMFDTFSAGLESGAFNLDKVGDAVKEFNIRVKDDSKTTNEAFAALGFNANEMAQTFARGGPAAQKAFTQVVDAISKVQDPVQKNILGVKLFGTQFEDLEKDVIAAMGSARSQFDMTKSTIDEITNVKYSTATKAIQGIGRQIMTGIIMPIGDLALPALQGFSDWLGKSITKVTDFFSNTGQKVGPFVTEAYENLQWLFENGFDGEMKGVTINYAKMLGISETDASEIANGIGRVFSNIADIKDDFISSWEIISPSVQNVFQSIQEIVMQVVPIFQKVGIGVWEAATKITKSLMPVGVFIQSKLWPIITKVFGFLANDVAPAISHAFSAMVPTFVSVAGKVGNTVSALFNLVKPVIDGLVGAFNFAFPFIKATVLSAINSVSGILNGLMTTLGGVLDFITGVFTGDWSKAWTGVKEIFGGVFDGLAALLKAPINAVISLINQAFQSIGSISIDIPDWVPGMGGEKLSFSFPEIPMLEAGGIATGPTLAMVGEGTEDEAILPLSKLESLLGYGTATAPTSGGGSGDIYLNYSPKIMIEGSNNQDAQGIINQALDLNLRKLEQMLRDLKRDQQRRAFVN</sequence>
<evidence type="ECO:0000313" key="3">
    <source>
        <dbReference type="EMBL" id="MBM7592252.1"/>
    </source>
</evidence>
<organism evidence="3 4">
    <name type="scientific">Brevibacillus fulvus</name>
    <dbReference type="NCBI Taxonomy" id="1125967"/>
    <lineage>
        <taxon>Bacteria</taxon>
        <taxon>Bacillati</taxon>
        <taxon>Bacillota</taxon>
        <taxon>Bacilli</taxon>
        <taxon>Bacillales</taxon>
        <taxon>Paenibacillaceae</taxon>
        <taxon>Brevibacillus</taxon>
    </lineage>
</organism>
<evidence type="ECO:0000313" key="4">
    <source>
        <dbReference type="Proteomes" id="UP000717624"/>
    </source>
</evidence>
<dbReference type="Pfam" id="PF10145">
    <property type="entry name" value="PhageMin_Tail"/>
    <property type="match status" value="1"/>
</dbReference>